<evidence type="ECO:0000256" key="7">
    <source>
        <dbReference type="ARBA" id="ARBA00023170"/>
    </source>
</evidence>
<keyword evidence="4" id="KW-0732">Signal</keyword>
<evidence type="ECO:0008006" key="11">
    <source>
        <dbReference type="Google" id="ProtNLM"/>
    </source>
</evidence>
<evidence type="ECO:0000256" key="4">
    <source>
        <dbReference type="ARBA" id="ARBA00022729"/>
    </source>
</evidence>
<evidence type="ECO:0000256" key="1">
    <source>
        <dbReference type="ARBA" id="ARBA00004236"/>
    </source>
</evidence>
<protein>
    <recommendedName>
        <fullName evidence="11">Leucine-rich repeat-containing N-terminal plant-type domain-containing protein</fullName>
    </recommendedName>
</protein>
<name>A0A7S4W1R4_9STRA</name>
<dbReference type="SUPFAM" id="SSF52058">
    <property type="entry name" value="L domain-like"/>
    <property type="match status" value="1"/>
</dbReference>
<evidence type="ECO:0000256" key="8">
    <source>
        <dbReference type="ARBA" id="ARBA00023180"/>
    </source>
</evidence>
<accession>A0A7S4W1R4</accession>
<evidence type="ECO:0000313" key="10">
    <source>
        <dbReference type="EMBL" id="CAE4617186.1"/>
    </source>
</evidence>
<evidence type="ECO:0000256" key="6">
    <source>
        <dbReference type="ARBA" id="ARBA00023136"/>
    </source>
</evidence>
<reference evidence="10" key="1">
    <citation type="submission" date="2021-01" db="EMBL/GenBank/DDBJ databases">
        <authorList>
            <person name="Corre E."/>
            <person name="Pelletier E."/>
            <person name="Niang G."/>
            <person name="Scheremetjew M."/>
            <person name="Finn R."/>
            <person name="Kale V."/>
            <person name="Holt S."/>
            <person name="Cochrane G."/>
            <person name="Meng A."/>
            <person name="Brown T."/>
            <person name="Cohen L."/>
        </authorList>
    </citation>
    <scope>NUCLEOTIDE SEQUENCE</scope>
    <source>
        <strain evidence="10">GSO104</strain>
    </source>
</reference>
<dbReference type="GO" id="GO:0012505">
    <property type="term" value="C:endomembrane system"/>
    <property type="evidence" value="ECO:0007669"/>
    <property type="project" value="UniProtKB-SubCell"/>
</dbReference>
<dbReference type="GO" id="GO:0005886">
    <property type="term" value="C:plasma membrane"/>
    <property type="evidence" value="ECO:0007669"/>
    <property type="project" value="UniProtKB-SubCell"/>
</dbReference>
<organism evidence="10">
    <name type="scientific">Ditylum brightwellii</name>
    <dbReference type="NCBI Taxonomy" id="49249"/>
    <lineage>
        <taxon>Eukaryota</taxon>
        <taxon>Sar</taxon>
        <taxon>Stramenopiles</taxon>
        <taxon>Ochrophyta</taxon>
        <taxon>Bacillariophyta</taxon>
        <taxon>Mediophyceae</taxon>
        <taxon>Lithodesmiophycidae</taxon>
        <taxon>Lithodesmiales</taxon>
        <taxon>Lithodesmiaceae</taxon>
        <taxon>Ditylum</taxon>
    </lineage>
</organism>
<dbReference type="EMBL" id="HBNS01025520">
    <property type="protein sequence ID" value="CAE4617186.1"/>
    <property type="molecule type" value="Transcribed_RNA"/>
</dbReference>
<keyword evidence="5" id="KW-1133">Transmembrane helix</keyword>
<keyword evidence="6" id="KW-0472">Membrane</keyword>
<keyword evidence="8" id="KW-0325">Glycoprotein</keyword>
<proteinExistence type="predicted"/>
<dbReference type="PANTHER" id="PTHR48052">
    <property type="entry name" value="UNNAMED PRODUCT"/>
    <property type="match status" value="1"/>
</dbReference>
<evidence type="ECO:0000256" key="3">
    <source>
        <dbReference type="ARBA" id="ARBA00022692"/>
    </source>
</evidence>
<keyword evidence="3" id="KW-0812">Transmembrane</keyword>
<comment type="subcellular location">
    <subcellularLocation>
        <location evidence="1">Cell membrane</location>
    </subcellularLocation>
    <subcellularLocation>
        <location evidence="9">Endomembrane system</location>
        <topology evidence="9">Single-pass membrane protein</topology>
    </subcellularLocation>
</comment>
<gene>
    <name evidence="10" type="ORF">DBRI00130_LOCUS20130</name>
</gene>
<keyword evidence="7" id="KW-0675">Receptor</keyword>
<evidence type="ECO:0000256" key="5">
    <source>
        <dbReference type="ARBA" id="ARBA00022989"/>
    </source>
</evidence>
<dbReference type="PANTHER" id="PTHR48052:SF8">
    <property type="entry name" value="LRR RECEPTOR-LIKE SERINE_THREONINE-PROTEIN KINASE FLS2"/>
    <property type="match status" value="1"/>
</dbReference>
<evidence type="ECO:0000256" key="9">
    <source>
        <dbReference type="ARBA" id="ARBA00037847"/>
    </source>
</evidence>
<keyword evidence="2" id="KW-1003">Cell membrane</keyword>
<sequence length="130" mass="14642">MKMVSFSCPQDDETAQRYVVNLLFFSLHGPWSTLSASWLNEFHECDWYGLNCTDGWITTINIGVSHLEGSIPKEIAMLTYLRSLRINSNHITGSIPKHITKIRPGLSSTVVAFSINIAAHVLVKKILRLK</sequence>
<dbReference type="AlphaFoldDB" id="A0A7S4W1R4"/>
<dbReference type="InterPro" id="IPR032675">
    <property type="entry name" value="LRR_dom_sf"/>
</dbReference>
<evidence type="ECO:0000256" key="2">
    <source>
        <dbReference type="ARBA" id="ARBA00022475"/>
    </source>
</evidence>
<dbReference type="Gene3D" id="3.80.10.10">
    <property type="entry name" value="Ribonuclease Inhibitor"/>
    <property type="match status" value="1"/>
</dbReference>